<evidence type="ECO:0000313" key="1">
    <source>
        <dbReference type="EMBL" id="SQD79924.1"/>
    </source>
</evidence>
<dbReference type="EMBL" id="LS483250">
    <property type="protein sequence ID" value="SQD79924.1"/>
    <property type="molecule type" value="Genomic_DNA"/>
</dbReference>
<organism evidence="1 2">
    <name type="scientific">Moritella yayanosii</name>
    <dbReference type="NCBI Taxonomy" id="69539"/>
    <lineage>
        <taxon>Bacteria</taxon>
        <taxon>Pseudomonadati</taxon>
        <taxon>Pseudomonadota</taxon>
        <taxon>Gammaproteobacteria</taxon>
        <taxon>Alteromonadales</taxon>
        <taxon>Moritellaceae</taxon>
        <taxon>Moritella</taxon>
    </lineage>
</organism>
<sequence length="59" mass="6660">MRKGSLTYFEFVLANTTQKTPVKLTSTGYELTLSDKESDTIQYLKQPDSIKLSGCKLQL</sequence>
<name>A0A330LSI3_9GAMM</name>
<keyword evidence="2" id="KW-1185">Reference proteome</keyword>
<reference evidence="2" key="1">
    <citation type="submission" date="2018-05" db="EMBL/GenBank/DDBJ databases">
        <authorList>
            <person name="Cea G.-C."/>
            <person name="William W."/>
        </authorList>
    </citation>
    <scope>NUCLEOTIDE SEQUENCE [LARGE SCALE GENOMIC DNA]</scope>
    <source>
        <strain evidence="2">DB21MT 5</strain>
    </source>
</reference>
<dbReference type="KEGG" id="mya:MORIYA_3469"/>
<protein>
    <submittedName>
        <fullName evidence="1">Uncharacterized protein</fullName>
    </submittedName>
</protein>
<dbReference type="AlphaFoldDB" id="A0A330LSI3"/>
<dbReference type="Proteomes" id="UP000250163">
    <property type="component" value="Chromosome MORIYA"/>
</dbReference>
<accession>A0A330LSI3</accession>
<gene>
    <name evidence="1" type="ORF">MORIYA_3469</name>
</gene>
<proteinExistence type="predicted"/>
<evidence type="ECO:0000313" key="2">
    <source>
        <dbReference type="Proteomes" id="UP000250163"/>
    </source>
</evidence>